<reference evidence="1 2" key="1">
    <citation type="journal article" date="2019" name="Int. J. Syst. Evol. Microbiol.">
        <title>The Global Catalogue of Microorganisms (GCM) 10K type strain sequencing project: providing services to taxonomists for standard genome sequencing and annotation.</title>
        <authorList>
            <consortium name="The Broad Institute Genomics Platform"/>
            <consortium name="The Broad Institute Genome Sequencing Center for Infectious Disease"/>
            <person name="Wu L."/>
            <person name="Ma J."/>
        </authorList>
    </citation>
    <scope>NUCLEOTIDE SEQUENCE [LARGE SCALE GENOMIC DNA]</scope>
    <source>
        <strain evidence="1 2">JCM 4542</strain>
    </source>
</reference>
<protein>
    <submittedName>
        <fullName evidence="1">Uncharacterized protein</fullName>
    </submittedName>
</protein>
<keyword evidence="2" id="KW-1185">Reference proteome</keyword>
<gene>
    <name evidence="1" type="ORF">GCM10010315_41270</name>
</gene>
<dbReference type="Proteomes" id="UP001500886">
    <property type="component" value="Unassembled WGS sequence"/>
</dbReference>
<evidence type="ECO:0000313" key="2">
    <source>
        <dbReference type="Proteomes" id="UP001500886"/>
    </source>
</evidence>
<proteinExistence type="predicted"/>
<sequence length="174" mass="18783">MTLKRQEPIVYERPAPDTPIADPRSAFAAEITALARKHKNSVRAHTVTKSGHTVVLTDMWGDSVGAIDITAPDGHRVRRADGWKTAKTTEVAAFLWDEMEQDRAMAAERKRLAGLKSVSITSADATGQTSGLQTSRYHLTPEQLTQVLTLAERLAAVNAAGERGAVTVRSALAP</sequence>
<name>A0ABN3TWX6_9ACTN</name>
<dbReference type="EMBL" id="BAAASL010000015">
    <property type="protein sequence ID" value="GAA2720565.1"/>
    <property type="molecule type" value="Genomic_DNA"/>
</dbReference>
<organism evidence="1 2">
    <name type="scientific">Streptomyces luteosporeus</name>
    <dbReference type="NCBI Taxonomy" id="173856"/>
    <lineage>
        <taxon>Bacteria</taxon>
        <taxon>Bacillati</taxon>
        <taxon>Actinomycetota</taxon>
        <taxon>Actinomycetes</taxon>
        <taxon>Kitasatosporales</taxon>
        <taxon>Streptomycetaceae</taxon>
        <taxon>Streptomyces</taxon>
    </lineage>
</organism>
<comment type="caution">
    <text evidence="1">The sequence shown here is derived from an EMBL/GenBank/DDBJ whole genome shotgun (WGS) entry which is preliminary data.</text>
</comment>
<evidence type="ECO:0000313" key="1">
    <source>
        <dbReference type="EMBL" id="GAA2720565.1"/>
    </source>
</evidence>
<accession>A0ABN3TWX6</accession>